<reference evidence="1 2" key="1">
    <citation type="journal article" date="2019" name="Sci. Rep.">
        <title>Orb-weaving spider Araneus ventricosus genome elucidates the spidroin gene catalogue.</title>
        <authorList>
            <person name="Kono N."/>
            <person name="Nakamura H."/>
            <person name="Ohtoshi R."/>
            <person name="Moran D.A.P."/>
            <person name="Shinohara A."/>
            <person name="Yoshida Y."/>
            <person name="Fujiwara M."/>
            <person name="Mori M."/>
            <person name="Tomita M."/>
            <person name="Arakawa K."/>
        </authorList>
    </citation>
    <scope>NUCLEOTIDE SEQUENCE [LARGE SCALE GENOMIC DNA]</scope>
</reference>
<dbReference type="AlphaFoldDB" id="A0A4Y2GML5"/>
<gene>
    <name evidence="1" type="ORF">AVEN_202286_1</name>
</gene>
<evidence type="ECO:0000313" key="2">
    <source>
        <dbReference type="Proteomes" id="UP000499080"/>
    </source>
</evidence>
<protein>
    <submittedName>
        <fullName evidence="1">Uncharacterized protein</fullName>
    </submittedName>
</protein>
<sequence>MSPHCGAAAAWWQGSDLGLEDPMFESRLHHRTAVQLGPAHAKSVGTECPHAGAVRKLGDGSASSDVVLVI</sequence>
<evidence type="ECO:0000313" key="1">
    <source>
        <dbReference type="EMBL" id="GBM54783.1"/>
    </source>
</evidence>
<proteinExistence type="predicted"/>
<organism evidence="1 2">
    <name type="scientific">Araneus ventricosus</name>
    <name type="common">Orbweaver spider</name>
    <name type="synonym">Epeira ventricosa</name>
    <dbReference type="NCBI Taxonomy" id="182803"/>
    <lineage>
        <taxon>Eukaryota</taxon>
        <taxon>Metazoa</taxon>
        <taxon>Ecdysozoa</taxon>
        <taxon>Arthropoda</taxon>
        <taxon>Chelicerata</taxon>
        <taxon>Arachnida</taxon>
        <taxon>Araneae</taxon>
        <taxon>Araneomorphae</taxon>
        <taxon>Entelegynae</taxon>
        <taxon>Araneoidea</taxon>
        <taxon>Araneidae</taxon>
        <taxon>Araneus</taxon>
    </lineage>
</organism>
<dbReference type="Proteomes" id="UP000499080">
    <property type="component" value="Unassembled WGS sequence"/>
</dbReference>
<dbReference type="EMBL" id="BGPR01001474">
    <property type="protein sequence ID" value="GBM54783.1"/>
    <property type="molecule type" value="Genomic_DNA"/>
</dbReference>
<accession>A0A4Y2GML5</accession>
<name>A0A4Y2GML5_ARAVE</name>
<comment type="caution">
    <text evidence="1">The sequence shown here is derived from an EMBL/GenBank/DDBJ whole genome shotgun (WGS) entry which is preliminary data.</text>
</comment>
<keyword evidence="2" id="KW-1185">Reference proteome</keyword>